<evidence type="ECO:0000256" key="8">
    <source>
        <dbReference type="ARBA" id="ARBA00060041"/>
    </source>
</evidence>
<keyword evidence="7 10" id="KW-0472">Membrane</keyword>
<feature type="transmembrane region" description="Helical" evidence="10">
    <location>
        <begin position="509"/>
        <end position="530"/>
    </location>
</feature>
<dbReference type="PRINTS" id="PR01806">
    <property type="entry name" value="VIRFACTRMVIN"/>
</dbReference>
<feature type="transmembrane region" description="Helical" evidence="10">
    <location>
        <begin position="344"/>
        <end position="365"/>
    </location>
</feature>
<dbReference type="GO" id="GO:0034204">
    <property type="term" value="P:lipid translocation"/>
    <property type="evidence" value="ECO:0007669"/>
    <property type="project" value="TreeGrafter"/>
</dbReference>
<feature type="transmembrane region" description="Helical" evidence="10">
    <location>
        <begin position="164"/>
        <end position="185"/>
    </location>
</feature>
<dbReference type="GO" id="GO:0071555">
    <property type="term" value="P:cell wall organization"/>
    <property type="evidence" value="ECO:0007669"/>
    <property type="project" value="UniProtKB-UniRule"/>
</dbReference>
<dbReference type="NCBIfam" id="TIGR01695">
    <property type="entry name" value="murJ_mviN"/>
    <property type="match status" value="1"/>
</dbReference>
<evidence type="ECO:0000256" key="2">
    <source>
        <dbReference type="ARBA" id="ARBA00022475"/>
    </source>
</evidence>
<dbReference type="GO" id="GO:0009252">
    <property type="term" value="P:peptidoglycan biosynthetic process"/>
    <property type="evidence" value="ECO:0007669"/>
    <property type="project" value="UniProtKB-UniRule"/>
</dbReference>
<keyword evidence="2 10" id="KW-1003">Cell membrane</keyword>
<feature type="transmembrane region" description="Helical" evidence="10">
    <location>
        <begin position="121"/>
        <end position="144"/>
    </location>
</feature>
<keyword evidence="4 10" id="KW-0133">Cell shape</keyword>
<comment type="similarity">
    <text evidence="9 10 11">Belongs to the MurJ/MviN family.</text>
</comment>
<dbReference type="InterPro" id="IPR051050">
    <property type="entry name" value="Lipid_II_flippase_MurJ/MviN"/>
</dbReference>
<dbReference type="PANTHER" id="PTHR47019">
    <property type="entry name" value="LIPID II FLIPPASE MURJ"/>
    <property type="match status" value="1"/>
</dbReference>
<evidence type="ECO:0000256" key="9">
    <source>
        <dbReference type="ARBA" id="ARBA00061532"/>
    </source>
</evidence>
<dbReference type="CDD" id="cd13123">
    <property type="entry name" value="MATE_MurJ_like"/>
    <property type="match status" value="1"/>
</dbReference>
<reference evidence="13" key="1">
    <citation type="submission" date="2020-10" db="EMBL/GenBank/DDBJ databases">
        <title>Bacterium isolated from coastal waters sediment.</title>
        <authorList>
            <person name="Chen R.-J."/>
            <person name="Lu D.-C."/>
            <person name="Zhu K.-L."/>
            <person name="Du Z.-J."/>
        </authorList>
    </citation>
    <scope>NUCLEOTIDE SEQUENCE</scope>
    <source>
        <strain evidence="13">N1Y112</strain>
    </source>
</reference>
<proteinExistence type="inferred from homology"/>
<dbReference type="GO" id="GO:0005886">
    <property type="term" value="C:plasma membrane"/>
    <property type="evidence" value="ECO:0007669"/>
    <property type="project" value="UniProtKB-SubCell"/>
</dbReference>
<evidence type="ECO:0000313" key="13">
    <source>
        <dbReference type="EMBL" id="MBE9396994.1"/>
    </source>
</evidence>
<evidence type="ECO:0000256" key="12">
    <source>
        <dbReference type="SAM" id="MobiDB-lite"/>
    </source>
</evidence>
<protein>
    <recommendedName>
        <fullName evidence="10">Probable lipid II flippase MurJ</fullName>
    </recommendedName>
</protein>
<keyword evidence="10 11" id="KW-0813">Transport</keyword>
<evidence type="ECO:0000256" key="4">
    <source>
        <dbReference type="ARBA" id="ARBA00022960"/>
    </source>
</evidence>
<dbReference type="Proteomes" id="UP000640333">
    <property type="component" value="Unassembled WGS sequence"/>
</dbReference>
<dbReference type="UniPathway" id="UPA00219"/>
<evidence type="ECO:0000256" key="5">
    <source>
        <dbReference type="ARBA" id="ARBA00022984"/>
    </source>
</evidence>
<dbReference type="PANTHER" id="PTHR47019:SF1">
    <property type="entry name" value="LIPID II FLIPPASE MURJ"/>
    <property type="match status" value="1"/>
</dbReference>
<evidence type="ECO:0000256" key="3">
    <source>
        <dbReference type="ARBA" id="ARBA00022692"/>
    </source>
</evidence>
<organism evidence="13 14">
    <name type="scientific">Pontibacterium sinense</name>
    <dbReference type="NCBI Taxonomy" id="2781979"/>
    <lineage>
        <taxon>Bacteria</taxon>
        <taxon>Pseudomonadati</taxon>
        <taxon>Pseudomonadota</taxon>
        <taxon>Gammaproteobacteria</taxon>
        <taxon>Oceanospirillales</taxon>
        <taxon>Oceanospirillaceae</taxon>
        <taxon>Pontibacterium</taxon>
    </lineage>
</organism>
<keyword evidence="6 10" id="KW-1133">Transmembrane helix</keyword>
<feature type="region of interest" description="Disordered" evidence="12">
    <location>
        <begin position="1"/>
        <end position="32"/>
    </location>
</feature>
<keyword evidence="5 10" id="KW-0573">Peptidoglycan synthesis</keyword>
<evidence type="ECO:0000256" key="10">
    <source>
        <dbReference type="HAMAP-Rule" id="MF_02078"/>
    </source>
</evidence>
<gene>
    <name evidence="10 13" type="primary">murJ</name>
    <name evidence="13" type="ORF">IOQ59_06935</name>
</gene>
<evidence type="ECO:0000256" key="11">
    <source>
        <dbReference type="PIRNR" id="PIRNR002869"/>
    </source>
</evidence>
<comment type="function">
    <text evidence="8 10 11">Involved in peptidoglycan biosynthesis. Transports lipid-linked peptidoglycan precursors from the inner to the outer leaflet of the cytoplasmic membrane.</text>
</comment>
<evidence type="ECO:0000256" key="6">
    <source>
        <dbReference type="ARBA" id="ARBA00022989"/>
    </source>
</evidence>
<dbReference type="GO" id="GO:0015648">
    <property type="term" value="F:lipid-linked peptidoglycan transporter activity"/>
    <property type="evidence" value="ECO:0007669"/>
    <property type="project" value="UniProtKB-UniRule"/>
</dbReference>
<dbReference type="Pfam" id="PF03023">
    <property type="entry name" value="MurJ"/>
    <property type="match status" value="1"/>
</dbReference>
<feature type="transmembrane region" description="Helical" evidence="10">
    <location>
        <begin position="442"/>
        <end position="463"/>
    </location>
</feature>
<dbReference type="HAMAP" id="MF_02078">
    <property type="entry name" value="MurJ_MviN"/>
    <property type="match status" value="1"/>
</dbReference>
<feature type="compositionally biased region" description="Basic and acidic residues" evidence="12">
    <location>
        <begin position="7"/>
        <end position="21"/>
    </location>
</feature>
<keyword evidence="10" id="KW-0997">Cell inner membrane</keyword>
<dbReference type="PIRSF" id="PIRSF002869">
    <property type="entry name" value="MviN"/>
    <property type="match status" value="1"/>
</dbReference>
<dbReference type="GO" id="GO:0008360">
    <property type="term" value="P:regulation of cell shape"/>
    <property type="evidence" value="ECO:0007669"/>
    <property type="project" value="UniProtKB-UniRule"/>
</dbReference>
<feature type="transmembrane region" description="Helical" evidence="10">
    <location>
        <begin position="475"/>
        <end position="494"/>
    </location>
</feature>
<feature type="transmembrane region" description="Helical" evidence="10">
    <location>
        <begin position="192"/>
        <end position="213"/>
    </location>
</feature>
<evidence type="ECO:0000256" key="7">
    <source>
        <dbReference type="ARBA" id="ARBA00023136"/>
    </source>
</evidence>
<comment type="caution">
    <text evidence="13">The sequence shown here is derived from an EMBL/GenBank/DDBJ whole genome shotgun (WGS) entry which is preliminary data.</text>
</comment>
<evidence type="ECO:0000313" key="14">
    <source>
        <dbReference type="Proteomes" id="UP000640333"/>
    </source>
</evidence>
<keyword evidence="10 11" id="KW-0961">Cell wall biogenesis/degradation</keyword>
<keyword evidence="14" id="KW-1185">Reference proteome</keyword>
<evidence type="ECO:0000256" key="1">
    <source>
        <dbReference type="ARBA" id="ARBA00004651"/>
    </source>
</evidence>
<keyword evidence="3 10" id="KW-0812">Transmembrane</keyword>
<feature type="transmembrane region" description="Helical" evidence="10">
    <location>
        <begin position="305"/>
        <end position="323"/>
    </location>
</feature>
<comment type="subcellular location">
    <subcellularLocation>
        <location evidence="10">Cell inner membrane</location>
        <topology evidence="10">Multi-pass membrane protein</topology>
    </subcellularLocation>
    <subcellularLocation>
        <location evidence="1">Cell membrane</location>
        <topology evidence="1">Multi-pass membrane protein</topology>
    </subcellularLocation>
</comment>
<sequence>MIAAVKPSEDRFLDTQKEKPTPADPKAPKPSSLLRSSGVVGIMTMLSRILGLVRDVVVANYFGASGSADAFFVAFKIPNFLRRLFAEGAFSQAFVPVLSEYRTQRDHLAVKALIDRVAGTLGATLITVTLIAMLGAPLLTALFAPGFYIAGGEKFELAASMLRITFPYLLLISLTAFAGAILNSYERFAVPAFTPVLLNVTLISSAVFLSPLFDPPILALAWGVMIAGVVQLVFQLPFLARLRLLPCPVVDRTDEGVRRILKLMLPALFGVSVTQINLLLDTVLASFLQTGSVSWLYYSDRLAELPLGVFGIAIATVILPSLSRKHATKSAEHFSNTLDWAMRMVLLIGMPAAVALFILAGPMIVTLFHYGALTDRDVHMASMSLQAYACGVMAFMLIKVLATGYFSRQDTKTPVKIGIQAAIANMVLNLILIGPLQHVGLAAATSMSAFLNAGLLLHGLLRAGVFQWQPGWSIILFRLVLANAAMGAVLLWLAGDLQQWLEWGVMDRAWNMGVLVVSGAGIYVLVLVLMGMRPSHLKNSG</sequence>
<accession>A0A8J7FCP9</accession>
<dbReference type="AlphaFoldDB" id="A0A8J7FCP9"/>
<feature type="transmembrane region" description="Helical" evidence="10">
    <location>
        <begin position="385"/>
        <end position="405"/>
    </location>
</feature>
<name>A0A8J7FCP9_9GAMM</name>
<comment type="pathway">
    <text evidence="10">Cell wall biogenesis; peptidoglycan biosynthesis.</text>
</comment>
<dbReference type="InterPro" id="IPR004268">
    <property type="entry name" value="MurJ"/>
</dbReference>
<feature type="transmembrane region" description="Helical" evidence="10">
    <location>
        <begin position="219"/>
        <end position="242"/>
    </location>
</feature>
<feature type="transmembrane region" description="Helical" evidence="10">
    <location>
        <begin position="263"/>
        <end position="285"/>
    </location>
</feature>
<dbReference type="EMBL" id="JADEYS010000005">
    <property type="protein sequence ID" value="MBE9396994.1"/>
    <property type="molecule type" value="Genomic_DNA"/>
</dbReference>
<feature type="transmembrane region" description="Helical" evidence="10">
    <location>
        <begin position="417"/>
        <end position="436"/>
    </location>
</feature>